<keyword evidence="1" id="KW-0560">Oxidoreductase</keyword>
<dbReference type="AlphaFoldDB" id="A0A8K0WBT7"/>
<comment type="caution">
    <text evidence="4">The sequence shown here is derived from an EMBL/GenBank/DDBJ whole genome shotgun (WGS) entry which is preliminary data.</text>
</comment>
<proteinExistence type="inferred from homology"/>
<evidence type="ECO:0000313" key="5">
    <source>
        <dbReference type="Proteomes" id="UP000813427"/>
    </source>
</evidence>
<organism evidence="4 5">
    <name type="scientific">Fusarium tricinctum</name>
    <dbReference type="NCBI Taxonomy" id="61284"/>
    <lineage>
        <taxon>Eukaryota</taxon>
        <taxon>Fungi</taxon>
        <taxon>Dikarya</taxon>
        <taxon>Ascomycota</taxon>
        <taxon>Pezizomycotina</taxon>
        <taxon>Sordariomycetes</taxon>
        <taxon>Hypocreomycetidae</taxon>
        <taxon>Hypocreales</taxon>
        <taxon>Nectriaceae</taxon>
        <taxon>Fusarium</taxon>
        <taxon>Fusarium tricinctum species complex</taxon>
    </lineage>
</organism>
<dbReference type="GO" id="GO:0016616">
    <property type="term" value="F:oxidoreductase activity, acting on the CH-OH group of donors, NAD or NADP as acceptor"/>
    <property type="evidence" value="ECO:0007669"/>
    <property type="project" value="InterPro"/>
</dbReference>
<evidence type="ECO:0000313" key="4">
    <source>
        <dbReference type="EMBL" id="KAH7245361.1"/>
    </source>
</evidence>
<comment type="similarity">
    <text evidence="2">Belongs to the NAD(P)-dependent epimerase/dehydratase family. Dihydroflavonol-4-reductase subfamily.</text>
</comment>
<protein>
    <recommendedName>
        <fullName evidence="3">3-beta hydroxysteroid dehydrogenase/isomerase domain-containing protein</fullName>
    </recommendedName>
</protein>
<dbReference type="Pfam" id="PF01073">
    <property type="entry name" value="3Beta_HSD"/>
    <property type="match status" value="1"/>
</dbReference>
<dbReference type="InterPro" id="IPR002225">
    <property type="entry name" value="3Beta_OHSteriod_DH/Estase"/>
</dbReference>
<evidence type="ECO:0000256" key="1">
    <source>
        <dbReference type="ARBA" id="ARBA00023002"/>
    </source>
</evidence>
<dbReference type="Proteomes" id="UP000813427">
    <property type="component" value="Unassembled WGS sequence"/>
</dbReference>
<dbReference type="InterPro" id="IPR050425">
    <property type="entry name" value="NAD(P)_dehydrat-like"/>
</dbReference>
<dbReference type="GO" id="GO:0006694">
    <property type="term" value="P:steroid biosynthetic process"/>
    <property type="evidence" value="ECO:0007669"/>
    <property type="project" value="InterPro"/>
</dbReference>
<gene>
    <name evidence="4" type="ORF">BKA59DRAFT_511314</name>
</gene>
<keyword evidence="5" id="KW-1185">Reference proteome</keyword>
<dbReference type="OrthoDB" id="2735536at2759"/>
<dbReference type="EMBL" id="JAGPXF010000004">
    <property type="protein sequence ID" value="KAH7245361.1"/>
    <property type="molecule type" value="Genomic_DNA"/>
</dbReference>
<dbReference type="SUPFAM" id="SSF51735">
    <property type="entry name" value="NAD(P)-binding Rossmann-fold domains"/>
    <property type="match status" value="1"/>
</dbReference>
<dbReference type="InterPro" id="IPR036291">
    <property type="entry name" value="NAD(P)-bd_dom_sf"/>
</dbReference>
<sequence length="342" mass="37916">MYITDPAIPFGSIVVVIGANGYMGVETCEKLLQAGFYVRGTVRDVEKNGPWMHNMFDKSWPGSFELVAVPDFEADGAFDEAFRGAKGVIYVSTPIIFEPDPVKVINPVIKGTINTLEAAARAEVKRYVLSSSSKAVESTIYDRPHHLSSNMFNYEAVRQACCEPSIDGFDRCLTVYSAGRTLAELAFWSWVGKNQPPFVANCVVPDGQFGRVLDAEHISSTFGMLKSAIKGNWDNVMGDLAYFTDVQDSARLLVAAVALPSVENERIFAYCHNSTWNRLRHKIRALFPDKEGLVVGRDQELSGRDLSNADQLINRAEEILKEIGRPGFAAEEDILRDFVDCL</sequence>
<dbReference type="Gene3D" id="3.40.50.720">
    <property type="entry name" value="NAD(P)-binding Rossmann-like Domain"/>
    <property type="match status" value="1"/>
</dbReference>
<evidence type="ECO:0000256" key="2">
    <source>
        <dbReference type="ARBA" id="ARBA00023445"/>
    </source>
</evidence>
<name>A0A8K0WBT7_9HYPO</name>
<accession>A0A8K0WBT7</accession>
<reference evidence="4" key="1">
    <citation type="journal article" date="2021" name="Nat. Commun.">
        <title>Genetic determinants of endophytism in the Arabidopsis root mycobiome.</title>
        <authorList>
            <person name="Mesny F."/>
            <person name="Miyauchi S."/>
            <person name="Thiergart T."/>
            <person name="Pickel B."/>
            <person name="Atanasova L."/>
            <person name="Karlsson M."/>
            <person name="Huettel B."/>
            <person name="Barry K.W."/>
            <person name="Haridas S."/>
            <person name="Chen C."/>
            <person name="Bauer D."/>
            <person name="Andreopoulos W."/>
            <person name="Pangilinan J."/>
            <person name="LaButti K."/>
            <person name="Riley R."/>
            <person name="Lipzen A."/>
            <person name="Clum A."/>
            <person name="Drula E."/>
            <person name="Henrissat B."/>
            <person name="Kohler A."/>
            <person name="Grigoriev I.V."/>
            <person name="Martin F.M."/>
            <person name="Hacquard S."/>
        </authorList>
    </citation>
    <scope>NUCLEOTIDE SEQUENCE</scope>
    <source>
        <strain evidence="4">MPI-SDFR-AT-0068</strain>
    </source>
</reference>
<dbReference type="PANTHER" id="PTHR10366:SF562">
    <property type="entry name" value="ALDEHYDE REDUCTASE II (AFU_ORTHOLOGUE AFUA_1G11360)"/>
    <property type="match status" value="1"/>
</dbReference>
<dbReference type="PANTHER" id="PTHR10366">
    <property type="entry name" value="NAD DEPENDENT EPIMERASE/DEHYDRATASE"/>
    <property type="match status" value="1"/>
</dbReference>
<feature type="domain" description="3-beta hydroxysteroid dehydrogenase/isomerase" evidence="3">
    <location>
        <begin position="15"/>
        <end position="157"/>
    </location>
</feature>
<evidence type="ECO:0000259" key="3">
    <source>
        <dbReference type="Pfam" id="PF01073"/>
    </source>
</evidence>